<dbReference type="GO" id="GO:0008270">
    <property type="term" value="F:zinc ion binding"/>
    <property type="evidence" value="ECO:0007669"/>
    <property type="project" value="UniProtKB-UniRule"/>
</dbReference>
<evidence type="ECO:0000256" key="3">
    <source>
        <dbReference type="ARBA" id="ARBA00022525"/>
    </source>
</evidence>
<evidence type="ECO:0000256" key="17">
    <source>
        <dbReference type="PROSITE-ProRule" id="PRU01211"/>
    </source>
</evidence>
<dbReference type="InterPro" id="IPR017050">
    <property type="entry name" value="Metallopeptidase_nem"/>
</dbReference>
<dbReference type="InterPro" id="IPR035914">
    <property type="entry name" value="Sperma_CUB_dom_sf"/>
</dbReference>
<feature type="binding site" evidence="17">
    <location>
        <position position="213"/>
    </location>
    <ligand>
        <name>Zn(2+)</name>
        <dbReference type="ChEBI" id="CHEBI:29105"/>
        <note>catalytic</note>
    </ligand>
</feature>
<dbReference type="InterPro" id="IPR000859">
    <property type="entry name" value="CUB_dom"/>
</dbReference>
<keyword evidence="11 17" id="KW-0482">Metalloprotease</keyword>
<dbReference type="Gene3D" id="3.40.390.10">
    <property type="entry name" value="Collagenase (Catalytic Domain)"/>
    <property type="match status" value="1"/>
</dbReference>
<protein>
    <recommendedName>
        <fullName evidence="15">Zinc metalloproteinase</fullName>
    </recommendedName>
</protein>
<keyword evidence="6" id="KW-0165">Cleavage on pair of basic residues</keyword>
<sequence length="541" mass="60809">MPKNLLLILLILGFCRAAAQDAELPLLAELVNPAQHYQLRDILSTIFDLDTIQAAADSASVSAGDSRQKPEYTDRLSSISELNRGKRNLLFQGDIHLSRDHLANIVREQLNHKRKKRTAFRNSQYPHTIWKPHVPYTFHKSLTPKARASLEAAIQFWHQNTCVNFKVRTTEKVYLAMSGQEDGCWSTVGRDEAQGAQILNIGKGCEMFGVTSHELAHALGLFHEQSRYDRDSYVQIIKSRIARQNFYDFAIVGPSNMDTYNEIYDIGSVMHYRPTEFSQDGGNTINANDVNMQGTMGQFRGPSFLDVKKINKHYECDKICKNALKCANGGYQHPRKCDQCICPTGFGGKTCDDIDVANPAKCRGVLTASEEQRKFTINIKPKATAKGIRQCNYHIQAPEGKKIVIYLDSVIGNCVQGCYEEGVELKMYADKTVTGARFCCKLKKPQILVSQTNLVPIILMAGKAQAFVQLRYSYVDSPLSRSPISASQSISQTSQPSSNFQSKFEDLKIDSEKIRQDHLISQNATTTNSSDFEELYRKSLF</sequence>
<evidence type="ECO:0000256" key="16">
    <source>
        <dbReference type="PROSITE-ProRule" id="PRU00059"/>
    </source>
</evidence>
<dbReference type="PANTHER" id="PTHR10127">
    <property type="entry name" value="DISCOIDIN, CUB, EGF, LAMININ , AND ZINC METALLOPROTEASE DOMAIN CONTAINING"/>
    <property type="match status" value="1"/>
</dbReference>
<dbReference type="CDD" id="cd04280">
    <property type="entry name" value="ZnMc_astacin_like"/>
    <property type="match status" value="1"/>
</dbReference>
<dbReference type="InterPro" id="IPR001506">
    <property type="entry name" value="Peptidase_M12A"/>
</dbReference>
<dbReference type="PANTHER" id="PTHR10127:SF825">
    <property type="entry name" value="ZINC METALLOPROTEINASE NAS-23"/>
    <property type="match status" value="1"/>
</dbReference>
<feature type="binding site" evidence="17">
    <location>
        <position position="223"/>
    </location>
    <ligand>
        <name>Zn(2+)</name>
        <dbReference type="ChEBI" id="CHEBI:29105"/>
        <note>catalytic</note>
    </ligand>
</feature>
<dbReference type="PIRSF" id="PIRSF036365">
    <property type="entry name" value="Astacin_nematoda"/>
    <property type="match status" value="1"/>
</dbReference>
<dbReference type="SUPFAM" id="SSF49854">
    <property type="entry name" value="Spermadhesin, CUB domain"/>
    <property type="match status" value="1"/>
</dbReference>
<feature type="signal peptide" evidence="15 18">
    <location>
        <begin position="1"/>
        <end position="17"/>
    </location>
</feature>
<keyword evidence="8 15" id="KW-0732">Signal</keyword>
<dbReference type="AlphaFoldDB" id="A0A9P1IFV9"/>
<evidence type="ECO:0000259" key="20">
    <source>
        <dbReference type="PROSITE" id="PS51864"/>
    </source>
</evidence>
<evidence type="ECO:0000313" key="21">
    <source>
        <dbReference type="EMBL" id="CAI5443850.1"/>
    </source>
</evidence>
<name>A0A9P1IFV9_9PELO</name>
<dbReference type="PROSITE" id="PS01180">
    <property type="entry name" value="CUB"/>
    <property type="match status" value="1"/>
</dbReference>
<dbReference type="InterPro" id="IPR000742">
    <property type="entry name" value="EGF"/>
</dbReference>
<evidence type="ECO:0000256" key="6">
    <source>
        <dbReference type="ARBA" id="ARBA00022685"/>
    </source>
</evidence>
<dbReference type="PROSITE" id="PS01186">
    <property type="entry name" value="EGF_2"/>
    <property type="match status" value="1"/>
</dbReference>
<dbReference type="OrthoDB" id="291007at2759"/>
<keyword evidence="12" id="KW-0865">Zymogen</keyword>
<feature type="domain" description="Peptidase M12A" evidence="20">
    <location>
        <begin position="119"/>
        <end position="317"/>
    </location>
</feature>
<evidence type="ECO:0000256" key="14">
    <source>
        <dbReference type="ARBA" id="ARBA00023180"/>
    </source>
</evidence>
<evidence type="ECO:0000256" key="11">
    <source>
        <dbReference type="ARBA" id="ARBA00023049"/>
    </source>
</evidence>
<evidence type="ECO:0000256" key="12">
    <source>
        <dbReference type="ARBA" id="ARBA00023145"/>
    </source>
</evidence>
<evidence type="ECO:0000256" key="7">
    <source>
        <dbReference type="ARBA" id="ARBA00022723"/>
    </source>
</evidence>
<keyword evidence="5 17" id="KW-0645">Protease</keyword>
<evidence type="ECO:0000256" key="10">
    <source>
        <dbReference type="ARBA" id="ARBA00022833"/>
    </source>
</evidence>
<dbReference type="GO" id="GO:0006508">
    <property type="term" value="P:proteolysis"/>
    <property type="evidence" value="ECO:0007669"/>
    <property type="project" value="UniProtKB-KW"/>
</dbReference>
<dbReference type="SUPFAM" id="SSF55486">
    <property type="entry name" value="Metalloproteases ('zincins'), catalytic domain"/>
    <property type="match status" value="1"/>
</dbReference>
<evidence type="ECO:0000256" key="1">
    <source>
        <dbReference type="ARBA" id="ARBA00002657"/>
    </source>
</evidence>
<feature type="active site" evidence="17">
    <location>
        <position position="214"/>
    </location>
</feature>
<keyword evidence="7 17" id="KW-0479">Metal-binding</keyword>
<evidence type="ECO:0000256" key="4">
    <source>
        <dbReference type="ARBA" id="ARBA00022536"/>
    </source>
</evidence>
<reference evidence="21" key="1">
    <citation type="submission" date="2022-11" db="EMBL/GenBank/DDBJ databases">
        <authorList>
            <person name="Kikuchi T."/>
        </authorList>
    </citation>
    <scope>NUCLEOTIDE SEQUENCE</scope>
    <source>
        <strain evidence="21">PS1010</strain>
    </source>
</reference>
<keyword evidence="22" id="KW-1185">Reference proteome</keyword>
<feature type="domain" description="CUB" evidence="19">
    <location>
        <begin position="362"/>
        <end position="477"/>
    </location>
</feature>
<dbReference type="PROSITE" id="PS00022">
    <property type="entry name" value="EGF_1"/>
    <property type="match status" value="1"/>
</dbReference>
<proteinExistence type="predicted"/>
<keyword evidence="14" id="KW-0325">Glycoprotein</keyword>
<comment type="caution">
    <text evidence="16">Lacks conserved residue(s) required for the propagation of feature annotation.</text>
</comment>
<dbReference type="SMART" id="SM00235">
    <property type="entry name" value="ZnMc"/>
    <property type="match status" value="1"/>
</dbReference>
<dbReference type="InterPro" id="IPR006026">
    <property type="entry name" value="Peptidase_Metallo"/>
</dbReference>
<evidence type="ECO:0000256" key="5">
    <source>
        <dbReference type="ARBA" id="ARBA00022670"/>
    </source>
</evidence>
<organism evidence="21 22">
    <name type="scientific">Caenorhabditis angaria</name>
    <dbReference type="NCBI Taxonomy" id="860376"/>
    <lineage>
        <taxon>Eukaryota</taxon>
        <taxon>Metazoa</taxon>
        <taxon>Ecdysozoa</taxon>
        <taxon>Nematoda</taxon>
        <taxon>Chromadorea</taxon>
        <taxon>Rhabditida</taxon>
        <taxon>Rhabditina</taxon>
        <taxon>Rhabditomorpha</taxon>
        <taxon>Rhabditoidea</taxon>
        <taxon>Rhabditidae</taxon>
        <taxon>Peloderinae</taxon>
        <taxon>Caenorhabditis</taxon>
    </lineage>
</organism>
<dbReference type="Pfam" id="PF01400">
    <property type="entry name" value="Astacin"/>
    <property type="match status" value="1"/>
</dbReference>
<comment type="function">
    <text evidence="1">Metalloprotease.</text>
</comment>
<dbReference type="EMBL" id="CANHGI010000002">
    <property type="protein sequence ID" value="CAI5443850.1"/>
    <property type="molecule type" value="Genomic_DNA"/>
</dbReference>
<keyword evidence="9 17" id="KW-0378">Hydrolase</keyword>
<dbReference type="InterPro" id="IPR024079">
    <property type="entry name" value="MetalloPept_cat_dom_sf"/>
</dbReference>
<comment type="cofactor">
    <cofactor evidence="17 18">
        <name>Zn(2+)</name>
        <dbReference type="ChEBI" id="CHEBI:29105"/>
    </cofactor>
    <text evidence="17 18">Binds 1 zinc ion per subunit.</text>
</comment>
<feature type="binding site" evidence="17">
    <location>
        <position position="217"/>
    </location>
    <ligand>
        <name>Zn(2+)</name>
        <dbReference type="ChEBI" id="CHEBI:29105"/>
        <note>catalytic</note>
    </ligand>
</feature>
<evidence type="ECO:0000256" key="8">
    <source>
        <dbReference type="ARBA" id="ARBA00022729"/>
    </source>
</evidence>
<dbReference type="SMART" id="SM00042">
    <property type="entry name" value="CUB"/>
    <property type="match status" value="1"/>
</dbReference>
<evidence type="ECO:0000256" key="13">
    <source>
        <dbReference type="ARBA" id="ARBA00023157"/>
    </source>
</evidence>
<feature type="chain" id="PRO_5040545655" description="Zinc metalloproteinase" evidence="15 18">
    <location>
        <begin position="18"/>
        <end position="541"/>
    </location>
</feature>
<keyword evidence="13" id="KW-1015">Disulfide bond</keyword>
<dbReference type="GO" id="GO:0004222">
    <property type="term" value="F:metalloendopeptidase activity"/>
    <property type="evidence" value="ECO:0007669"/>
    <property type="project" value="UniProtKB-UniRule"/>
</dbReference>
<evidence type="ECO:0000256" key="9">
    <source>
        <dbReference type="ARBA" id="ARBA00022801"/>
    </source>
</evidence>
<comment type="caution">
    <text evidence="21">The sequence shown here is derived from an EMBL/GenBank/DDBJ whole genome shotgun (WGS) entry which is preliminary data.</text>
</comment>
<keyword evidence="4" id="KW-0245">EGF-like domain</keyword>
<evidence type="ECO:0000256" key="2">
    <source>
        <dbReference type="ARBA" id="ARBA00004613"/>
    </source>
</evidence>
<keyword evidence="10 17" id="KW-0862">Zinc</keyword>
<dbReference type="FunFam" id="3.40.390.10:FF:000073">
    <property type="entry name" value="Zinc metalloproteinase"/>
    <property type="match status" value="1"/>
</dbReference>
<comment type="subcellular location">
    <subcellularLocation>
        <location evidence="2 15">Secreted</location>
    </subcellularLocation>
</comment>
<gene>
    <name evidence="21" type="ORF">CAMP_LOCUS6487</name>
</gene>
<evidence type="ECO:0000256" key="18">
    <source>
        <dbReference type="RuleBase" id="RU361183"/>
    </source>
</evidence>
<dbReference type="GO" id="GO:0018996">
    <property type="term" value="P:molting cycle, collagen and cuticulin-based cuticle"/>
    <property type="evidence" value="ECO:0007669"/>
    <property type="project" value="InterPro"/>
</dbReference>
<evidence type="ECO:0000259" key="19">
    <source>
        <dbReference type="PROSITE" id="PS01180"/>
    </source>
</evidence>
<accession>A0A9P1IFV9</accession>
<dbReference type="PRINTS" id="PR00480">
    <property type="entry name" value="ASTACIN"/>
</dbReference>
<keyword evidence="3 15" id="KW-0964">Secreted</keyword>
<dbReference type="PROSITE" id="PS51864">
    <property type="entry name" value="ASTACIN"/>
    <property type="match status" value="1"/>
</dbReference>
<dbReference type="InterPro" id="IPR034035">
    <property type="entry name" value="Astacin-like_dom"/>
</dbReference>
<dbReference type="Proteomes" id="UP001152747">
    <property type="component" value="Unassembled WGS sequence"/>
</dbReference>
<evidence type="ECO:0000313" key="22">
    <source>
        <dbReference type="Proteomes" id="UP001152747"/>
    </source>
</evidence>
<evidence type="ECO:0000256" key="15">
    <source>
        <dbReference type="PIRNR" id="PIRNR036365"/>
    </source>
</evidence>
<dbReference type="GO" id="GO:0005576">
    <property type="term" value="C:extracellular region"/>
    <property type="evidence" value="ECO:0007669"/>
    <property type="project" value="UniProtKB-SubCell"/>
</dbReference>